<name>A0A2P6MNC5_9EUKA</name>
<comment type="caution">
    <text evidence="7">The sequence shown here is derived from an EMBL/GenBank/DDBJ whole genome shotgun (WGS) entry which is preliminary data.</text>
</comment>
<feature type="domain" description="N-terminal Ras-GEF" evidence="6">
    <location>
        <begin position="376"/>
        <end position="492"/>
    </location>
</feature>
<dbReference type="PROSITE" id="PS50009">
    <property type="entry name" value="RASGEF_CAT"/>
    <property type="match status" value="1"/>
</dbReference>
<dbReference type="GO" id="GO:0005085">
    <property type="term" value="F:guanyl-nucleotide exchange factor activity"/>
    <property type="evidence" value="ECO:0007669"/>
    <property type="project" value="UniProtKB-KW"/>
</dbReference>
<dbReference type="AlphaFoldDB" id="A0A2P6MNC5"/>
<keyword evidence="8" id="KW-1185">Reference proteome</keyword>
<evidence type="ECO:0000256" key="1">
    <source>
        <dbReference type="ARBA" id="ARBA00022658"/>
    </source>
</evidence>
<feature type="compositionally biased region" description="Basic and acidic residues" evidence="4">
    <location>
        <begin position="295"/>
        <end position="308"/>
    </location>
</feature>
<keyword evidence="1 2" id="KW-0344">Guanine-nucleotide releasing factor</keyword>
<organism evidence="7 8">
    <name type="scientific">Planoprotostelium fungivorum</name>
    <dbReference type="NCBI Taxonomy" id="1890364"/>
    <lineage>
        <taxon>Eukaryota</taxon>
        <taxon>Amoebozoa</taxon>
        <taxon>Evosea</taxon>
        <taxon>Variosea</taxon>
        <taxon>Cavosteliida</taxon>
        <taxon>Cavosteliaceae</taxon>
        <taxon>Planoprotostelium</taxon>
    </lineage>
</organism>
<dbReference type="OrthoDB" id="10254377at2759"/>
<evidence type="ECO:0000313" key="8">
    <source>
        <dbReference type="Proteomes" id="UP000241769"/>
    </source>
</evidence>
<dbReference type="STRING" id="1890364.A0A2P6MNC5"/>
<dbReference type="PROSITE" id="PS50212">
    <property type="entry name" value="RASGEF_NTER"/>
    <property type="match status" value="1"/>
</dbReference>
<feature type="region of interest" description="Disordered" evidence="4">
    <location>
        <begin position="294"/>
        <end position="364"/>
    </location>
</feature>
<evidence type="ECO:0008006" key="9">
    <source>
        <dbReference type="Google" id="ProtNLM"/>
    </source>
</evidence>
<evidence type="ECO:0000256" key="4">
    <source>
        <dbReference type="SAM" id="MobiDB-lite"/>
    </source>
</evidence>
<feature type="compositionally biased region" description="Low complexity" evidence="4">
    <location>
        <begin position="181"/>
        <end position="192"/>
    </location>
</feature>
<sequence length="746" mass="84383">MDGEPRDVQVPDIMDQAAVEQLRDHVKSVMNTFRRERNEAKEQANTLRSNNREMQRQMDMLNQHIQLLTDENEELRSSYASVIESTSNHSALVSELNVLKAANILQGETVNTVTDQLEEQTMQMVQLQNIIEHLHQLVGQHERQIETQQAKLEAQQAQSKQQQAQIEHQQKMIETLRSTRRPLPSTSSSISLAGRDSQHFNLRDSGENSEHPSSPNPRPVPSTSRPLPSVQYGGTVGRSANLAQKMAEQNKEEVPAGSPNRRASSPHSTLRSEEEAIAKFENNEQLMASARASLNRRESTGHQNDHGSDSPPSPVVKAYKPPSKGGSFALTRSLSNMPSSSPPSTPPPNIPSPTPSTTSQPPEQEEQLLLITNAEGNKEVKGGTISKLVEKLTPSEGIVDTEYLNAFFLTYRSFATGEQVLTLLLKRYDDDTDQIIRIRVVDVLRRWLTDYYLDFAENPILMEQVKQFADTNVTKHHVEILASINKCISNQDRRGEVWAEVPMPTPIVPKSSNMIDFDPVELARQMCLQDFSLLVKIKQIELLRKPRPNLDFMIKRFNAVSNWIATQVVQTENLSLRFKLVKHCIKVAKELQNLGNFNGVMQIMSGLQSAAVHRLYKTWDKIAKSRYQEEMEALKSLTSTKDNYNQYRQALKNHPSPSIPFVGVALTDLTFIEDGMKNEIDGKKGLINFQKRKKMSMVVDTIVNCQLTPYRFVSEKTIQAALENCQSLTQSLMWQQSLKCEPRQEK</sequence>
<keyword evidence="3" id="KW-0175">Coiled coil</keyword>
<gene>
    <name evidence="7" type="ORF">PROFUN_03499</name>
</gene>
<dbReference type="GO" id="GO:0007265">
    <property type="term" value="P:Ras protein signal transduction"/>
    <property type="evidence" value="ECO:0007669"/>
    <property type="project" value="TreeGrafter"/>
</dbReference>
<dbReference type="CDD" id="cd06224">
    <property type="entry name" value="REM"/>
    <property type="match status" value="1"/>
</dbReference>
<dbReference type="GO" id="GO:0005886">
    <property type="term" value="C:plasma membrane"/>
    <property type="evidence" value="ECO:0007669"/>
    <property type="project" value="TreeGrafter"/>
</dbReference>
<dbReference type="Gene3D" id="1.20.870.10">
    <property type="entry name" value="Son of sevenless (SoS) protein Chain: S domain 1"/>
    <property type="match status" value="1"/>
</dbReference>
<dbReference type="EMBL" id="MDYQ01000661">
    <property type="protein sequence ID" value="PRP73185.1"/>
    <property type="molecule type" value="Genomic_DNA"/>
</dbReference>
<dbReference type="InterPro" id="IPR008937">
    <property type="entry name" value="Ras-like_GEF"/>
</dbReference>
<dbReference type="PROSITE" id="PS00720">
    <property type="entry name" value="RASGEF"/>
    <property type="match status" value="1"/>
</dbReference>
<feature type="compositionally biased region" description="Pro residues" evidence="4">
    <location>
        <begin position="340"/>
        <end position="354"/>
    </location>
</feature>
<feature type="compositionally biased region" description="Low complexity" evidence="4">
    <location>
        <begin position="149"/>
        <end position="167"/>
    </location>
</feature>
<evidence type="ECO:0000259" key="5">
    <source>
        <dbReference type="PROSITE" id="PS50009"/>
    </source>
</evidence>
<evidence type="ECO:0000256" key="3">
    <source>
        <dbReference type="SAM" id="Coils"/>
    </source>
</evidence>
<dbReference type="Pfam" id="PF00618">
    <property type="entry name" value="RasGEF_N"/>
    <property type="match status" value="1"/>
</dbReference>
<evidence type="ECO:0000259" key="6">
    <source>
        <dbReference type="PROSITE" id="PS50212"/>
    </source>
</evidence>
<dbReference type="SMART" id="SM00147">
    <property type="entry name" value="RasGEF"/>
    <property type="match status" value="1"/>
</dbReference>
<dbReference type="InterPro" id="IPR036964">
    <property type="entry name" value="RASGEF_cat_dom_sf"/>
</dbReference>
<evidence type="ECO:0000313" key="7">
    <source>
        <dbReference type="EMBL" id="PRP73185.1"/>
    </source>
</evidence>
<dbReference type="InterPro" id="IPR000651">
    <property type="entry name" value="Ras-like_Gua-exchang_fac_N"/>
</dbReference>
<dbReference type="CDD" id="cd00155">
    <property type="entry name" value="RasGEF"/>
    <property type="match status" value="1"/>
</dbReference>
<dbReference type="InterPro" id="IPR023578">
    <property type="entry name" value="Ras_GEF_dom_sf"/>
</dbReference>
<dbReference type="InterPro" id="IPR001895">
    <property type="entry name" value="RASGEF_cat_dom"/>
</dbReference>
<dbReference type="SUPFAM" id="SSF48366">
    <property type="entry name" value="Ras GEF"/>
    <property type="match status" value="1"/>
</dbReference>
<dbReference type="InParanoid" id="A0A2P6MNC5"/>
<feature type="domain" description="Ras-GEF" evidence="5">
    <location>
        <begin position="518"/>
        <end position="743"/>
    </location>
</feature>
<reference evidence="7 8" key="1">
    <citation type="journal article" date="2018" name="Genome Biol. Evol.">
        <title>Multiple Roots of Fruiting Body Formation in Amoebozoa.</title>
        <authorList>
            <person name="Hillmann F."/>
            <person name="Forbes G."/>
            <person name="Novohradska S."/>
            <person name="Ferling I."/>
            <person name="Riege K."/>
            <person name="Groth M."/>
            <person name="Westermann M."/>
            <person name="Marz M."/>
            <person name="Spaller T."/>
            <person name="Winckler T."/>
            <person name="Schaap P."/>
            <person name="Glockner G."/>
        </authorList>
    </citation>
    <scope>NUCLEOTIDE SEQUENCE [LARGE SCALE GENOMIC DNA]</scope>
    <source>
        <strain evidence="7 8">Jena</strain>
    </source>
</reference>
<dbReference type="Gene3D" id="1.10.287.1490">
    <property type="match status" value="1"/>
</dbReference>
<dbReference type="SMART" id="SM00229">
    <property type="entry name" value="RasGEFN"/>
    <property type="match status" value="1"/>
</dbReference>
<feature type="region of interest" description="Disordered" evidence="4">
    <location>
        <begin position="149"/>
        <end position="273"/>
    </location>
</feature>
<feature type="compositionally biased region" description="Basic and acidic residues" evidence="4">
    <location>
        <begin position="196"/>
        <end position="210"/>
    </location>
</feature>
<protein>
    <recommendedName>
        <fullName evidence="9">Ras guanine nucleotide exchange factor</fullName>
    </recommendedName>
</protein>
<accession>A0A2P6MNC5</accession>
<dbReference type="Proteomes" id="UP000241769">
    <property type="component" value="Unassembled WGS sequence"/>
</dbReference>
<dbReference type="PANTHER" id="PTHR23113:SF368">
    <property type="entry name" value="CELL DIVISION CONTROL PROTEIN 25"/>
    <property type="match status" value="1"/>
</dbReference>
<dbReference type="Gene3D" id="1.10.840.10">
    <property type="entry name" value="Ras guanine-nucleotide exchange factors catalytic domain"/>
    <property type="match status" value="1"/>
</dbReference>
<dbReference type="InterPro" id="IPR019804">
    <property type="entry name" value="Ras_G-nucl-exch_fac_CS"/>
</dbReference>
<evidence type="ECO:0000256" key="2">
    <source>
        <dbReference type="PROSITE-ProRule" id="PRU00168"/>
    </source>
</evidence>
<dbReference type="Pfam" id="PF00617">
    <property type="entry name" value="RasGEF"/>
    <property type="match status" value="1"/>
</dbReference>
<dbReference type="PANTHER" id="PTHR23113">
    <property type="entry name" value="GUANINE NUCLEOTIDE EXCHANGE FACTOR"/>
    <property type="match status" value="1"/>
</dbReference>
<proteinExistence type="predicted"/>
<feature type="coiled-coil region" evidence="3">
    <location>
        <begin position="30"/>
        <end position="78"/>
    </location>
</feature>